<dbReference type="InterPro" id="IPR013818">
    <property type="entry name" value="Lipase"/>
</dbReference>
<organism evidence="2 3">
    <name type="scientific">Cyprinodon variegatus</name>
    <name type="common">Sheepshead minnow</name>
    <dbReference type="NCBI Taxonomy" id="28743"/>
    <lineage>
        <taxon>Eukaryota</taxon>
        <taxon>Metazoa</taxon>
        <taxon>Chordata</taxon>
        <taxon>Craniata</taxon>
        <taxon>Vertebrata</taxon>
        <taxon>Euteleostomi</taxon>
        <taxon>Actinopterygii</taxon>
        <taxon>Neopterygii</taxon>
        <taxon>Teleostei</taxon>
        <taxon>Neoteleostei</taxon>
        <taxon>Acanthomorphata</taxon>
        <taxon>Ovalentaria</taxon>
        <taxon>Atherinomorphae</taxon>
        <taxon>Cyprinodontiformes</taxon>
        <taxon>Cyprinodontidae</taxon>
        <taxon>Cyprinodon</taxon>
    </lineage>
</organism>
<dbReference type="InterPro" id="IPR029058">
    <property type="entry name" value="AB_hydrolase_fold"/>
</dbReference>
<evidence type="ECO:0000259" key="1">
    <source>
        <dbReference type="Pfam" id="PF00151"/>
    </source>
</evidence>
<evidence type="ECO:0000313" key="3">
    <source>
        <dbReference type="Proteomes" id="UP000265020"/>
    </source>
</evidence>
<evidence type="ECO:0000313" key="2">
    <source>
        <dbReference type="Ensembl" id="ENSCVAP00000007335.1"/>
    </source>
</evidence>
<name>A0A3Q2FPC2_CYPVA</name>
<dbReference type="STRING" id="28743.ENSCVAP00000007335"/>
<dbReference type="Proteomes" id="UP000265020">
    <property type="component" value="Unassembled WGS sequence"/>
</dbReference>
<dbReference type="Gene3D" id="3.40.50.1820">
    <property type="entry name" value="alpha/beta hydrolase"/>
    <property type="match status" value="1"/>
</dbReference>
<dbReference type="Pfam" id="PF00151">
    <property type="entry name" value="Lipase"/>
    <property type="match status" value="1"/>
</dbReference>
<protein>
    <recommendedName>
        <fullName evidence="1">Lipase domain-containing protein</fullName>
    </recommendedName>
</protein>
<reference evidence="2" key="2">
    <citation type="submission" date="2025-09" db="UniProtKB">
        <authorList>
            <consortium name="Ensembl"/>
        </authorList>
    </citation>
    <scope>IDENTIFICATION</scope>
</reference>
<feature type="domain" description="Lipase" evidence="1">
    <location>
        <begin position="43"/>
        <end position="109"/>
    </location>
</feature>
<sequence>MLVNSNFKVTSDNHSSSFCFLLAFPVDRCEKFTDLSLHHALVGTSIRVRLLLYTRDNDSCAVLLSHTNLTEHPQFNLSRPTTFIIHGFRPSGSPPVWVEDFTKRLLGRGDINNSFYAT</sequence>
<dbReference type="AlphaFoldDB" id="A0A3Q2FPC2"/>
<reference evidence="2" key="1">
    <citation type="submission" date="2025-08" db="UniProtKB">
        <authorList>
            <consortium name="Ensembl"/>
        </authorList>
    </citation>
    <scope>IDENTIFICATION</scope>
</reference>
<dbReference type="GO" id="GO:0016298">
    <property type="term" value="F:lipase activity"/>
    <property type="evidence" value="ECO:0007669"/>
    <property type="project" value="InterPro"/>
</dbReference>
<dbReference type="Ensembl" id="ENSCVAT00000003479.1">
    <property type="protein sequence ID" value="ENSCVAP00000007335.1"/>
    <property type="gene ID" value="ENSCVAG00000008981.1"/>
</dbReference>
<accession>A0A3Q2FPC2</accession>
<dbReference type="SUPFAM" id="SSF53474">
    <property type="entry name" value="alpha/beta-Hydrolases"/>
    <property type="match status" value="1"/>
</dbReference>
<keyword evidence="3" id="KW-1185">Reference proteome</keyword>
<dbReference type="GeneTree" id="ENSGT00940000156285"/>
<proteinExistence type="predicted"/>